<dbReference type="PANTHER" id="PTHR12124">
    <property type="entry name" value="POLYMYOSITIS/SCLERODERMA AUTOANTIGEN-RELATED"/>
    <property type="match status" value="1"/>
</dbReference>
<dbReference type="GO" id="GO:0071040">
    <property type="term" value="P:nuclear polyadenylation-dependent antisense transcript catabolic process"/>
    <property type="evidence" value="ECO:0007669"/>
    <property type="project" value="TreeGrafter"/>
</dbReference>
<dbReference type="InterPro" id="IPR010997">
    <property type="entry name" value="HRDC-like_sf"/>
</dbReference>
<evidence type="ECO:0000256" key="4">
    <source>
        <dbReference type="ARBA" id="ARBA00022839"/>
    </source>
</evidence>
<evidence type="ECO:0000313" key="8">
    <source>
        <dbReference type="EMBL" id="GMH30003.1"/>
    </source>
</evidence>
<dbReference type="GO" id="GO:0071035">
    <property type="term" value="P:nuclear polyadenylation-dependent rRNA catabolic process"/>
    <property type="evidence" value="ECO:0007669"/>
    <property type="project" value="TreeGrafter"/>
</dbReference>
<keyword evidence="3" id="KW-0378">Hydrolase</keyword>
<keyword evidence="5" id="KW-0943">RNA-mediated gene silencing</keyword>
<evidence type="ECO:0000256" key="3">
    <source>
        <dbReference type="ARBA" id="ARBA00022801"/>
    </source>
</evidence>
<dbReference type="CDD" id="cd06147">
    <property type="entry name" value="Rrp6p_like_exo"/>
    <property type="match status" value="1"/>
</dbReference>
<dbReference type="PROSITE" id="PS50967">
    <property type="entry name" value="HRDC"/>
    <property type="match status" value="1"/>
</dbReference>
<gene>
    <name evidence="8" type="ORF">Nepgr_031846</name>
</gene>
<dbReference type="FunFam" id="3.30.420.10:FF:000065">
    <property type="entry name" value="Protein RRP6-like 2 isoform A"/>
    <property type="match status" value="1"/>
</dbReference>
<dbReference type="GO" id="GO:0000176">
    <property type="term" value="C:nuclear exosome (RNase complex)"/>
    <property type="evidence" value="ECO:0007669"/>
    <property type="project" value="TreeGrafter"/>
</dbReference>
<dbReference type="GO" id="GO:0003727">
    <property type="term" value="F:single-stranded RNA binding"/>
    <property type="evidence" value="ECO:0007669"/>
    <property type="project" value="TreeGrafter"/>
</dbReference>
<dbReference type="Pfam" id="PF00570">
    <property type="entry name" value="HRDC"/>
    <property type="match status" value="1"/>
</dbReference>
<dbReference type="Gene3D" id="3.30.420.10">
    <property type="entry name" value="Ribonuclease H-like superfamily/Ribonuclease H"/>
    <property type="match status" value="1"/>
</dbReference>
<dbReference type="GO" id="GO:0071039">
    <property type="term" value="P:nuclear polyadenylation-dependent CUT catabolic process"/>
    <property type="evidence" value="ECO:0007669"/>
    <property type="project" value="TreeGrafter"/>
</dbReference>
<dbReference type="Pfam" id="PF01612">
    <property type="entry name" value="DNA_pol_A_exo1"/>
    <property type="match status" value="1"/>
</dbReference>
<sequence length="691" mass="79816">MIQNEGPTKHLWGREIVFPEDSGYYGVFSVDDELFERFDRLADTFSGIRKSEEDGAKGMISDENVFRFVSSKNEKTGGVDEMKVKEETMVSSAVRSAERDNSGAWPKSKVTFHIPTIRRPQEEFNILVNNSNQPFEHVWLEWSEDDLMFIHPLEKLSVLDFVDRKIEDIEPLKPPPVESTPFKLVDEVKDLKQLAAKLRSVNEFSVDLEHNQYRSFQGLTCLMQISTRTEDFVIDTLKLRIHIGPYLRDIFKDPKKRKVMHGADRDILWLQRDFGIYVCNLFDTGQASRMLKMERNSLEYLLHHFCGVTANKVYQSADWRLRPLPDEMLRYAREDTHYLLFIYDLMRVRLLSESAKYEESDTLLVEVYERSYDLCMQLYEKELLTDISYLYIYGLQGANFNAQQLSVVSGLYEWRDIVARAEDESTGYILPNKTLLEIAKQMPITISDLQQLVGSKHPYVDRNLASIVNIIRHSIQNVAAFEAVVKQLKERHIELAPQLNVVGAERSKAYTKISTVDSNAFDSIKYRNVPVLVHFKEAISNKNGHKETFQEFDRNEYIRKHINGSNIHEDPRQNLIFTRQRSEMNENWLHSKKAEEETVRVLKKAGLSFGAFMGSSASEKTTDYSKKVGLPFEAVMGSSASKKIIHCSNKGEDEMKSEPADLSMKYPISLGSDRESTIKTSCRKPLSDLWH</sequence>
<comment type="subcellular location">
    <subcellularLocation>
        <location evidence="1">Nucleus</location>
    </subcellularLocation>
</comment>
<name>A0AAD3THH6_NEPGR</name>
<dbReference type="GO" id="GO:0000175">
    <property type="term" value="F:3'-5'-RNA exonuclease activity"/>
    <property type="evidence" value="ECO:0007669"/>
    <property type="project" value="InterPro"/>
</dbReference>
<dbReference type="GO" id="GO:0071051">
    <property type="term" value="P:poly(A)-dependent snoRNA 3'-end processing"/>
    <property type="evidence" value="ECO:0007669"/>
    <property type="project" value="TreeGrafter"/>
</dbReference>
<dbReference type="InterPro" id="IPR002562">
    <property type="entry name" value="3'-5'_exonuclease_dom"/>
</dbReference>
<dbReference type="InterPro" id="IPR036397">
    <property type="entry name" value="RNaseH_sf"/>
</dbReference>
<evidence type="ECO:0000256" key="2">
    <source>
        <dbReference type="ARBA" id="ARBA00022722"/>
    </source>
</evidence>
<dbReference type="Proteomes" id="UP001279734">
    <property type="component" value="Unassembled WGS sequence"/>
</dbReference>
<keyword evidence="6" id="KW-0539">Nucleus</keyword>
<dbReference type="GO" id="GO:0071037">
    <property type="term" value="P:nuclear polyadenylation-dependent snRNA catabolic process"/>
    <property type="evidence" value="ECO:0007669"/>
    <property type="project" value="TreeGrafter"/>
</dbReference>
<dbReference type="InterPro" id="IPR044876">
    <property type="entry name" value="HRDC_dom_sf"/>
</dbReference>
<dbReference type="FunFam" id="1.10.150.80:FF:000001">
    <property type="entry name" value="Putative exosome component 10"/>
    <property type="match status" value="1"/>
</dbReference>
<evidence type="ECO:0000256" key="6">
    <source>
        <dbReference type="ARBA" id="ARBA00023242"/>
    </source>
</evidence>
<dbReference type="SMART" id="SM00341">
    <property type="entry name" value="HRDC"/>
    <property type="match status" value="1"/>
</dbReference>
<dbReference type="InterPro" id="IPR049559">
    <property type="entry name" value="Rrp6p-like_exo"/>
</dbReference>
<dbReference type="AlphaFoldDB" id="A0AAD3THH6"/>
<dbReference type="GO" id="GO:0071044">
    <property type="term" value="P:histone mRNA catabolic process"/>
    <property type="evidence" value="ECO:0007669"/>
    <property type="project" value="TreeGrafter"/>
</dbReference>
<dbReference type="Gene3D" id="1.10.150.80">
    <property type="entry name" value="HRDC domain"/>
    <property type="match status" value="1"/>
</dbReference>
<accession>A0AAD3THH6</accession>
<dbReference type="GO" id="GO:0071038">
    <property type="term" value="P:TRAMP-dependent tRNA surveillance pathway"/>
    <property type="evidence" value="ECO:0007669"/>
    <property type="project" value="TreeGrafter"/>
</dbReference>
<dbReference type="SUPFAM" id="SSF53098">
    <property type="entry name" value="Ribonuclease H-like"/>
    <property type="match status" value="1"/>
</dbReference>
<dbReference type="PANTHER" id="PTHR12124:SF47">
    <property type="entry name" value="EXOSOME COMPONENT 10"/>
    <property type="match status" value="1"/>
</dbReference>
<keyword evidence="4" id="KW-0269">Exonuclease</keyword>
<dbReference type="SUPFAM" id="SSF47819">
    <property type="entry name" value="HRDC-like"/>
    <property type="match status" value="1"/>
</dbReference>
<protein>
    <recommendedName>
        <fullName evidence="7">HRDC domain-containing protein</fullName>
    </recommendedName>
</protein>
<evidence type="ECO:0000256" key="5">
    <source>
        <dbReference type="ARBA" id="ARBA00023158"/>
    </source>
</evidence>
<evidence type="ECO:0000313" key="9">
    <source>
        <dbReference type="Proteomes" id="UP001279734"/>
    </source>
</evidence>
<organism evidence="8 9">
    <name type="scientific">Nepenthes gracilis</name>
    <name type="common">Slender pitcher plant</name>
    <dbReference type="NCBI Taxonomy" id="150966"/>
    <lineage>
        <taxon>Eukaryota</taxon>
        <taxon>Viridiplantae</taxon>
        <taxon>Streptophyta</taxon>
        <taxon>Embryophyta</taxon>
        <taxon>Tracheophyta</taxon>
        <taxon>Spermatophyta</taxon>
        <taxon>Magnoliopsida</taxon>
        <taxon>eudicotyledons</taxon>
        <taxon>Gunneridae</taxon>
        <taxon>Pentapetalae</taxon>
        <taxon>Caryophyllales</taxon>
        <taxon>Nepenthaceae</taxon>
        <taxon>Nepenthes</taxon>
    </lineage>
</organism>
<dbReference type="EMBL" id="BSYO01000037">
    <property type="protein sequence ID" value="GMH30003.1"/>
    <property type="molecule type" value="Genomic_DNA"/>
</dbReference>
<reference evidence="8" key="1">
    <citation type="submission" date="2023-05" db="EMBL/GenBank/DDBJ databases">
        <title>Nepenthes gracilis genome sequencing.</title>
        <authorList>
            <person name="Fukushima K."/>
        </authorList>
    </citation>
    <scope>NUCLEOTIDE SEQUENCE</scope>
    <source>
        <strain evidence="8">SING2019-196</strain>
    </source>
</reference>
<evidence type="ECO:0000259" key="7">
    <source>
        <dbReference type="PROSITE" id="PS50967"/>
    </source>
</evidence>
<dbReference type="GO" id="GO:0071036">
    <property type="term" value="P:nuclear polyadenylation-dependent snoRNA catabolic process"/>
    <property type="evidence" value="ECO:0007669"/>
    <property type="project" value="TreeGrafter"/>
</dbReference>
<dbReference type="GO" id="GO:0080188">
    <property type="term" value="P:gene silencing by siRNA-directed DNA methylation"/>
    <property type="evidence" value="ECO:0007669"/>
    <property type="project" value="UniProtKB-ARBA"/>
</dbReference>
<evidence type="ECO:0000256" key="1">
    <source>
        <dbReference type="ARBA" id="ARBA00004123"/>
    </source>
</evidence>
<dbReference type="GO" id="GO:0005730">
    <property type="term" value="C:nucleolus"/>
    <property type="evidence" value="ECO:0007669"/>
    <property type="project" value="TreeGrafter"/>
</dbReference>
<proteinExistence type="predicted"/>
<keyword evidence="2" id="KW-0540">Nuclease</keyword>
<dbReference type="InterPro" id="IPR012337">
    <property type="entry name" value="RNaseH-like_sf"/>
</dbReference>
<keyword evidence="9" id="KW-1185">Reference proteome</keyword>
<dbReference type="InterPro" id="IPR045092">
    <property type="entry name" value="Rrp6-like"/>
</dbReference>
<dbReference type="SMART" id="SM00474">
    <property type="entry name" value="35EXOc"/>
    <property type="match status" value="1"/>
</dbReference>
<dbReference type="InterPro" id="IPR002121">
    <property type="entry name" value="HRDC_dom"/>
</dbReference>
<dbReference type="GO" id="GO:0000166">
    <property type="term" value="F:nucleotide binding"/>
    <property type="evidence" value="ECO:0007669"/>
    <property type="project" value="InterPro"/>
</dbReference>
<dbReference type="GO" id="GO:0000467">
    <property type="term" value="P:exonucleolytic trimming to generate mature 3'-end of 5.8S rRNA from tricistronic rRNA transcript (SSU-rRNA, 5.8S rRNA, LSU-rRNA)"/>
    <property type="evidence" value="ECO:0007669"/>
    <property type="project" value="InterPro"/>
</dbReference>
<comment type="caution">
    <text evidence="8">The sequence shown here is derived from an EMBL/GenBank/DDBJ whole genome shotgun (WGS) entry which is preliminary data.</text>
</comment>
<feature type="domain" description="HRDC" evidence="7">
    <location>
        <begin position="401"/>
        <end position="481"/>
    </location>
</feature>